<sequence>MMMRRSGGGMGGGEVMRTWRAVGGVGGLNRSPPKAGGRGRTGSVGAFASSSSSSSSSQTSPTSPPPPPPPARPGSMAGLRSYPCSTDDDWNMVENLEKQGNDGGLQFYEKYVFGRAPSIVEYKEAISAFNDIFPFNISQVTEDGRQSWCEDLLDRDSSDDDSTDKVSSVDKDSVDNDSIHEGPSDTSVLDWTEPTLEVNTNNCLDIERSHNGFDIQRHMGVINFLRQIEQNSSLEKLVSSIGTDIGVWQAVMNNEVVQELRKSLYGGGGINPKSSPECHDAHSGGGGGGVGWAVNTTKAKIVEVFERIRKLLGSLFHSNEAGDSEAFKSALGLPMKIVVMLFIIVVVHRVQRS</sequence>
<dbReference type="GeneID" id="120258035"/>
<feature type="compositionally biased region" description="Low complexity" evidence="1">
    <location>
        <begin position="49"/>
        <end position="61"/>
    </location>
</feature>
<proteinExistence type="predicted"/>
<feature type="region of interest" description="Disordered" evidence="1">
    <location>
        <begin position="152"/>
        <end position="189"/>
    </location>
</feature>
<organism evidence="2 3">
    <name type="scientific">Dioscorea cayennensis subsp. rotundata</name>
    <name type="common">White Guinea yam</name>
    <name type="synonym">Dioscorea rotundata</name>
    <dbReference type="NCBI Taxonomy" id="55577"/>
    <lineage>
        <taxon>Eukaryota</taxon>
        <taxon>Viridiplantae</taxon>
        <taxon>Streptophyta</taxon>
        <taxon>Embryophyta</taxon>
        <taxon>Tracheophyta</taxon>
        <taxon>Spermatophyta</taxon>
        <taxon>Magnoliopsida</taxon>
        <taxon>Liliopsida</taxon>
        <taxon>Dioscoreales</taxon>
        <taxon>Dioscoreaceae</taxon>
        <taxon>Dioscorea</taxon>
    </lineage>
</organism>
<protein>
    <submittedName>
        <fullName evidence="3">Uncharacterized protein LOC120258035</fullName>
    </submittedName>
</protein>
<evidence type="ECO:0000313" key="3">
    <source>
        <dbReference type="RefSeq" id="XP_039121309.1"/>
    </source>
</evidence>
<dbReference type="AlphaFoldDB" id="A0AB40B2K1"/>
<dbReference type="PANTHER" id="PTHR33625:SF3">
    <property type="entry name" value="OS04G0550700 PROTEIN"/>
    <property type="match status" value="1"/>
</dbReference>
<feature type="compositionally biased region" description="Pro residues" evidence="1">
    <location>
        <begin position="62"/>
        <end position="72"/>
    </location>
</feature>
<accession>A0AB40B2K1</accession>
<evidence type="ECO:0000313" key="2">
    <source>
        <dbReference type="Proteomes" id="UP001515500"/>
    </source>
</evidence>
<feature type="region of interest" description="Disordered" evidence="1">
    <location>
        <begin position="23"/>
        <end position="84"/>
    </location>
</feature>
<feature type="compositionally biased region" description="Basic and acidic residues" evidence="1">
    <location>
        <begin position="163"/>
        <end position="183"/>
    </location>
</feature>
<gene>
    <name evidence="3" type="primary">LOC120258035</name>
</gene>
<evidence type="ECO:0000256" key="1">
    <source>
        <dbReference type="SAM" id="MobiDB-lite"/>
    </source>
</evidence>
<feature type="compositionally biased region" description="Acidic residues" evidence="1">
    <location>
        <begin position="152"/>
        <end position="162"/>
    </location>
</feature>
<name>A0AB40B2K1_DIOCR</name>
<keyword evidence="2" id="KW-1185">Reference proteome</keyword>
<dbReference type="Proteomes" id="UP001515500">
    <property type="component" value="Chromosome 4"/>
</dbReference>
<dbReference type="PANTHER" id="PTHR33625">
    <property type="entry name" value="OS08G0179900 PROTEIN"/>
    <property type="match status" value="1"/>
</dbReference>
<reference evidence="3" key="1">
    <citation type="submission" date="2025-08" db="UniProtKB">
        <authorList>
            <consortium name="RefSeq"/>
        </authorList>
    </citation>
    <scope>IDENTIFICATION</scope>
</reference>
<dbReference type="RefSeq" id="XP_039121309.1">
    <property type="nucleotide sequence ID" value="XM_039265375.1"/>
</dbReference>